<dbReference type="EMBL" id="CP009706">
    <property type="protein sequence ID" value="AIU71512.1"/>
    <property type="molecule type" value="Genomic_DNA"/>
</dbReference>
<reference evidence="1 2" key="1">
    <citation type="journal article" date="2014" name="Gut Pathog.">
        <title>Gene clusters of Hafnia alvei strain FB1 important in survival and pathogenesis: a draft genome perspective.</title>
        <authorList>
            <person name="Tan J.Y."/>
            <person name="Yin W.F."/>
            <person name="Chan K.G."/>
        </authorList>
    </citation>
    <scope>NUCLEOTIDE SEQUENCE [LARGE SCALE GENOMIC DNA]</scope>
    <source>
        <strain evidence="1 2">FB1</strain>
    </source>
</reference>
<sequence length="269" mass="30469">MFSHWLTRWNLQADGAPIQTRSSQLLPVLCDGIPLMLKLALVEEERRGADLMQWWNGNGAAKVVAHHHEALLMERACGAKNLLHMAKHSQDEDDEASQIICRVATQLHTRREETIPPLETLHQRFNALRQAALLSHDSLMSLCCSVAETLLSSPQDEVVLHGDIHHENILDFGERGWLAIDPKGLFGERGYDYANLFCNPELSTCTRRERFLRQLAVVTQAANLDRQRLLMWIMAYAGLSAAWFLEDNELDYVASRMSIARFAADELGI</sequence>
<keyword evidence="2" id="KW-1185">Reference proteome</keyword>
<accession>A0A097QYJ5</accession>
<evidence type="ECO:0000313" key="1">
    <source>
        <dbReference type="EMBL" id="AIU71512.1"/>
    </source>
</evidence>
<dbReference type="eggNOG" id="COG3570">
    <property type="taxonomic scope" value="Bacteria"/>
</dbReference>
<name>A0A097QYJ5_HAFAL</name>
<dbReference type="GO" id="GO:0016301">
    <property type="term" value="F:kinase activity"/>
    <property type="evidence" value="ECO:0007669"/>
    <property type="project" value="UniProtKB-KW"/>
</dbReference>
<keyword evidence="1" id="KW-0808">Transferase</keyword>
<evidence type="ECO:0000313" key="2">
    <source>
        <dbReference type="Proteomes" id="UP000029986"/>
    </source>
</evidence>
<dbReference type="Proteomes" id="UP000029986">
    <property type="component" value="Chromosome"/>
</dbReference>
<dbReference type="OrthoDB" id="3638028at2"/>
<keyword evidence="1" id="KW-0418">Kinase</keyword>
<dbReference type="PATRIC" id="fig|1453496.5.peg.654"/>
<dbReference type="SUPFAM" id="SSF56112">
    <property type="entry name" value="Protein kinase-like (PK-like)"/>
    <property type="match status" value="1"/>
</dbReference>
<dbReference type="GO" id="GO:0019748">
    <property type="term" value="P:secondary metabolic process"/>
    <property type="evidence" value="ECO:0007669"/>
    <property type="project" value="InterPro"/>
</dbReference>
<dbReference type="InterPro" id="IPR006748">
    <property type="entry name" value="NH2Glyco/OHUrea_AB-resist_kin"/>
</dbReference>
<dbReference type="KEGG" id="hav:AT03_03300"/>
<gene>
    <name evidence="1" type="ORF">AT03_03300</name>
</gene>
<proteinExistence type="predicted"/>
<dbReference type="Gene3D" id="3.90.1200.10">
    <property type="match status" value="1"/>
</dbReference>
<dbReference type="HOGENOM" id="CLU_061172_0_0_6"/>
<organism evidence="1 2">
    <name type="scientific">Hafnia alvei FB1</name>
    <dbReference type="NCBI Taxonomy" id="1453496"/>
    <lineage>
        <taxon>Bacteria</taxon>
        <taxon>Pseudomonadati</taxon>
        <taxon>Pseudomonadota</taxon>
        <taxon>Gammaproteobacteria</taxon>
        <taxon>Enterobacterales</taxon>
        <taxon>Hafniaceae</taxon>
        <taxon>Hafnia</taxon>
    </lineage>
</organism>
<dbReference type="AlphaFoldDB" id="A0A097QYJ5"/>
<dbReference type="RefSeq" id="WP_025798797.1">
    <property type="nucleotide sequence ID" value="NZ_CP009706.1"/>
</dbReference>
<dbReference type="Pfam" id="PF04655">
    <property type="entry name" value="APH_6_hur"/>
    <property type="match status" value="1"/>
</dbReference>
<protein>
    <submittedName>
        <fullName evidence="1">3'-kinase</fullName>
    </submittedName>
</protein>
<dbReference type="GO" id="GO:0016773">
    <property type="term" value="F:phosphotransferase activity, alcohol group as acceptor"/>
    <property type="evidence" value="ECO:0007669"/>
    <property type="project" value="InterPro"/>
</dbReference>
<dbReference type="InterPro" id="IPR011009">
    <property type="entry name" value="Kinase-like_dom_sf"/>
</dbReference>